<dbReference type="AlphaFoldDB" id="A0A8J3DEL0"/>
<reference evidence="3" key="2">
    <citation type="submission" date="2020-09" db="EMBL/GenBank/DDBJ databases">
        <authorList>
            <person name="Sun Q."/>
            <person name="Kim S."/>
        </authorList>
    </citation>
    <scope>NUCLEOTIDE SEQUENCE</scope>
    <source>
        <strain evidence="3">KCTC 12870</strain>
    </source>
</reference>
<accession>A0A8J3DEL0</accession>
<keyword evidence="1" id="KW-0472">Membrane</keyword>
<evidence type="ECO:0000313" key="4">
    <source>
        <dbReference type="Proteomes" id="UP000642829"/>
    </source>
</evidence>
<dbReference type="Gene3D" id="2.60.120.260">
    <property type="entry name" value="Galactose-binding domain-like"/>
    <property type="match status" value="1"/>
</dbReference>
<keyword evidence="4" id="KW-1185">Reference proteome</keyword>
<feature type="chain" id="PRO_5035170958" description="PEP-CTERM sorting domain-containing protein" evidence="2">
    <location>
        <begin position="18"/>
        <end position="224"/>
    </location>
</feature>
<keyword evidence="2" id="KW-0732">Signal</keyword>
<feature type="signal peptide" evidence="2">
    <location>
        <begin position="1"/>
        <end position="17"/>
    </location>
</feature>
<evidence type="ECO:0000256" key="2">
    <source>
        <dbReference type="SAM" id="SignalP"/>
    </source>
</evidence>
<dbReference type="RefSeq" id="WP_189516932.1">
    <property type="nucleotide sequence ID" value="NZ_BMXG01000026.1"/>
</dbReference>
<evidence type="ECO:0000256" key="1">
    <source>
        <dbReference type="SAM" id="Phobius"/>
    </source>
</evidence>
<name>A0A8J3DEL0_9BACT</name>
<organism evidence="3 4">
    <name type="scientific">Cerasicoccus arenae</name>
    <dbReference type="NCBI Taxonomy" id="424488"/>
    <lineage>
        <taxon>Bacteria</taxon>
        <taxon>Pseudomonadati</taxon>
        <taxon>Verrucomicrobiota</taxon>
        <taxon>Opitutia</taxon>
        <taxon>Puniceicoccales</taxon>
        <taxon>Cerasicoccaceae</taxon>
        <taxon>Cerasicoccus</taxon>
    </lineage>
</organism>
<keyword evidence="1" id="KW-1133">Transmembrane helix</keyword>
<evidence type="ECO:0000313" key="3">
    <source>
        <dbReference type="EMBL" id="GHC11602.1"/>
    </source>
</evidence>
<keyword evidence="1" id="KW-0812">Transmembrane</keyword>
<comment type="caution">
    <text evidence="3">The sequence shown here is derived from an EMBL/GenBank/DDBJ whole genome shotgun (WGS) entry which is preliminary data.</text>
</comment>
<protein>
    <recommendedName>
        <fullName evidence="5">PEP-CTERM sorting domain-containing protein</fullName>
    </recommendedName>
</protein>
<proteinExistence type="predicted"/>
<reference evidence="3" key="1">
    <citation type="journal article" date="2014" name="Int. J. Syst. Evol. Microbiol.">
        <title>Complete genome sequence of Corynebacterium casei LMG S-19264T (=DSM 44701T), isolated from a smear-ripened cheese.</title>
        <authorList>
            <consortium name="US DOE Joint Genome Institute (JGI-PGF)"/>
            <person name="Walter F."/>
            <person name="Albersmeier A."/>
            <person name="Kalinowski J."/>
            <person name="Ruckert C."/>
        </authorList>
    </citation>
    <scope>NUCLEOTIDE SEQUENCE</scope>
    <source>
        <strain evidence="3">KCTC 12870</strain>
    </source>
</reference>
<dbReference type="EMBL" id="BMXG01000026">
    <property type="protein sequence ID" value="GHC11602.1"/>
    <property type="molecule type" value="Genomic_DNA"/>
</dbReference>
<gene>
    <name evidence="3" type="ORF">GCM10007047_31100</name>
</gene>
<evidence type="ECO:0008006" key="5">
    <source>
        <dbReference type="Google" id="ProtNLM"/>
    </source>
</evidence>
<feature type="transmembrane region" description="Helical" evidence="1">
    <location>
        <begin position="202"/>
        <end position="220"/>
    </location>
</feature>
<sequence>MKLPLLALCLGLSQASAAVLFTESFETYTPEGPPSPTWVVFNSETRVVTGVASEGDQSLFFRNGNPNFHYVRQVDSISLPSGENLVISFDLKARSASQSPDGLNNFQVDFGSGYETVLVDLGAFDGTDSVYSGTTITLPNTASAGASPFISYTITIPETYFGPGGLDASSVKLRWSTISSSNLEDFYLDNIIVSSSAIPEPGATAVLIGFVAASLACFRARKRS</sequence>
<dbReference type="Proteomes" id="UP000642829">
    <property type="component" value="Unassembled WGS sequence"/>
</dbReference>